<dbReference type="EMBL" id="KN581593">
    <property type="protein sequence ID" value="KHJ82176.1"/>
    <property type="molecule type" value="Genomic_DNA"/>
</dbReference>
<accession>A0A0B1SE86</accession>
<gene>
    <name evidence="1" type="ORF">OESDEN_18132</name>
</gene>
<proteinExistence type="predicted"/>
<sequence>MWTIIQARYRKSESVDVHNKKEETFINIAKNLAGKDQIWVEYVKEMVTVVATQIPNAINTSRYIRLLCHGLHQAGNLLKTEEKQNYLRAALTRLFFVDTGIAMKATAYALLSPAYEWMAWMSNKDDPFSVVLSLAVTTFQNDGKILLWAWLQRFPQELQLHDITAEN</sequence>
<dbReference type="OrthoDB" id="5869657at2759"/>
<feature type="non-terminal residue" evidence="1">
    <location>
        <position position="167"/>
    </location>
</feature>
<protein>
    <recommendedName>
        <fullName evidence="3">Rapamycin-insensitive companion of mTOR domain-containing protein</fullName>
    </recommendedName>
</protein>
<dbReference type="Proteomes" id="UP000053660">
    <property type="component" value="Unassembled WGS sequence"/>
</dbReference>
<evidence type="ECO:0008006" key="3">
    <source>
        <dbReference type="Google" id="ProtNLM"/>
    </source>
</evidence>
<name>A0A0B1SE86_OESDE</name>
<organism evidence="1 2">
    <name type="scientific">Oesophagostomum dentatum</name>
    <name type="common">Nodular worm</name>
    <dbReference type="NCBI Taxonomy" id="61180"/>
    <lineage>
        <taxon>Eukaryota</taxon>
        <taxon>Metazoa</taxon>
        <taxon>Ecdysozoa</taxon>
        <taxon>Nematoda</taxon>
        <taxon>Chromadorea</taxon>
        <taxon>Rhabditida</taxon>
        <taxon>Rhabditina</taxon>
        <taxon>Rhabditomorpha</taxon>
        <taxon>Strongyloidea</taxon>
        <taxon>Strongylidae</taxon>
        <taxon>Oesophagostomum</taxon>
    </lineage>
</organism>
<evidence type="ECO:0000313" key="1">
    <source>
        <dbReference type="EMBL" id="KHJ82176.1"/>
    </source>
</evidence>
<keyword evidence="2" id="KW-1185">Reference proteome</keyword>
<dbReference type="AlphaFoldDB" id="A0A0B1SE86"/>
<reference evidence="1 2" key="1">
    <citation type="submission" date="2014-03" db="EMBL/GenBank/DDBJ databases">
        <title>Draft genome of the hookworm Oesophagostomum dentatum.</title>
        <authorList>
            <person name="Mitreva M."/>
        </authorList>
    </citation>
    <scope>NUCLEOTIDE SEQUENCE [LARGE SCALE GENOMIC DNA]</scope>
    <source>
        <strain evidence="1 2">OD-Hann</strain>
    </source>
</reference>
<evidence type="ECO:0000313" key="2">
    <source>
        <dbReference type="Proteomes" id="UP000053660"/>
    </source>
</evidence>